<protein>
    <submittedName>
        <fullName evidence="1">Uncharacterized protein</fullName>
    </submittedName>
</protein>
<sequence length="109" mass="11124">MLAELEFLFVKKGDAERERGEPECEWTASDARLEVVEGGTGEPDGVGMEVMDVSVNRGGGSSGSSSTTGSCSASGRISASTGGNSWWSSLMGDSSNGSRAPGIASETLN</sequence>
<reference evidence="1" key="1">
    <citation type="submission" date="2019-10" db="EMBL/GenBank/DDBJ databases">
        <authorList>
            <consortium name="DOE Joint Genome Institute"/>
            <person name="Kuo A."/>
            <person name="Miyauchi S."/>
            <person name="Kiss E."/>
            <person name="Drula E."/>
            <person name="Kohler A."/>
            <person name="Sanchez-Garcia M."/>
            <person name="Andreopoulos B."/>
            <person name="Barry K.W."/>
            <person name="Bonito G."/>
            <person name="Buee M."/>
            <person name="Carver A."/>
            <person name="Chen C."/>
            <person name="Cichocki N."/>
            <person name="Clum A."/>
            <person name="Culley D."/>
            <person name="Crous P.W."/>
            <person name="Fauchery L."/>
            <person name="Girlanda M."/>
            <person name="Hayes R."/>
            <person name="Keri Z."/>
            <person name="Labutti K."/>
            <person name="Lipzen A."/>
            <person name="Lombard V."/>
            <person name="Magnuson J."/>
            <person name="Maillard F."/>
            <person name="Morin E."/>
            <person name="Murat C."/>
            <person name="Nolan M."/>
            <person name="Ohm R."/>
            <person name="Pangilinan J."/>
            <person name="Pereira M."/>
            <person name="Perotto S."/>
            <person name="Peter M."/>
            <person name="Riley R."/>
            <person name="Sitrit Y."/>
            <person name="Stielow B."/>
            <person name="Szollosi G."/>
            <person name="Zifcakova L."/>
            <person name="Stursova M."/>
            <person name="Spatafora J.W."/>
            <person name="Tedersoo L."/>
            <person name="Vaario L.-M."/>
            <person name="Yamada A."/>
            <person name="Yan M."/>
            <person name="Wang P."/>
            <person name="Xu J."/>
            <person name="Bruns T."/>
            <person name="Baldrian P."/>
            <person name="Vilgalys R."/>
            <person name="Henrissat B."/>
            <person name="Grigoriev I.V."/>
            <person name="Hibbett D."/>
            <person name="Nagy L.G."/>
            <person name="Martin F.M."/>
        </authorList>
    </citation>
    <scope>NUCLEOTIDE SEQUENCE</scope>
    <source>
        <strain evidence="1">P2</strain>
    </source>
</reference>
<evidence type="ECO:0000313" key="2">
    <source>
        <dbReference type="Proteomes" id="UP000886501"/>
    </source>
</evidence>
<comment type="caution">
    <text evidence="1">The sequence shown here is derived from an EMBL/GenBank/DDBJ whole genome shotgun (WGS) entry which is preliminary data.</text>
</comment>
<gene>
    <name evidence="1" type="ORF">BDM02DRAFT_1002443</name>
</gene>
<name>A0ACB6ZMQ2_THEGA</name>
<accession>A0ACB6ZMQ2</accession>
<proteinExistence type="predicted"/>
<evidence type="ECO:0000313" key="1">
    <source>
        <dbReference type="EMBL" id="KAF9650946.1"/>
    </source>
</evidence>
<keyword evidence="2" id="KW-1185">Reference proteome</keyword>
<dbReference type="EMBL" id="MU117979">
    <property type="protein sequence ID" value="KAF9650946.1"/>
    <property type="molecule type" value="Genomic_DNA"/>
</dbReference>
<dbReference type="Proteomes" id="UP000886501">
    <property type="component" value="Unassembled WGS sequence"/>
</dbReference>
<reference evidence="1" key="2">
    <citation type="journal article" date="2020" name="Nat. Commun.">
        <title>Large-scale genome sequencing of mycorrhizal fungi provides insights into the early evolution of symbiotic traits.</title>
        <authorList>
            <person name="Miyauchi S."/>
            <person name="Kiss E."/>
            <person name="Kuo A."/>
            <person name="Drula E."/>
            <person name="Kohler A."/>
            <person name="Sanchez-Garcia M."/>
            <person name="Morin E."/>
            <person name="Andreopoulos B."/>
            <person name="Barry K.W."/>
            <person name="Bonito G."/>
            <person name="Buee M."/>
            <person name="Carver A."/>
            <person name="Chen C."/>
            <person name="Cichocki N."/>
            <person name="Clum A."/>
            <person name="Culley D."/>
            <person name="Crous P.W."/>
            <person name="Fauchery L."/>
            <person name="Girlanda M."/>
            <person name="Hayes R.D."/>
            <person name="Keri Z."/>
            <person name="LaButti K."/>
            <person name="Lipzen A."/>
            <person name="Lombard V."/>
            <person name="Magnuson J."/>
            <person name="Maillard F."/>
            <person name="Murat C."/>
            <person name="Nolan M."/>
            <person name="Ohm R.A."/>
            <person name="Pangilinan J."/>
            <person name="Pereira M.F."/>
            <person name="Perotto S."/>
            <person name="Peter M."/>
            <person name="Pfister S."/>
            <person name="Riley R."/>
            <person name="Sitrit Y."/>
            <person name="Stielow J.B."/>
            <person name="Szollosi G."/>
            <person name="Zifcakova L."/>
            <person name="Stursova M."/>
            <person name="Spatafora J.W."/>
            <person name="Tedersoo L."/>
            <person name="Vaario L.M."/>
            <person name="Yamada A."/>
            <person name="Yan M."/>
            <person name="Wang P."/>
            <person name="Xu J."/>
            <person name="Bruns T."/>
            <person name="Baldrian P."/>
            <person name="Vilgalys R."/>
            <person name="Dunand C."/>
            <person name="Henrissat B."/>
            <person name="Grigoriev I.V."/>
            <person name="Hibbett D."/>
            <person name="Nagy L.G."/>
            <person name="Martin F.M."/>
        </authorList>
    </citation>
    <scope>NUCLEOTIDE SEQUENCE</scope>
    <source>
        <strain evidence="1">P2</strain>
    </source>
</reference>
<organism evidence="1 2">
    <name type="scientific">Thelephora ganbajun</name>
    <name type="common">Ganba fungus</name>
    <dbReference type="NCBI Taxonomy" id="370292"/>
    <lineage>
        <taxon>Eukaryota</taxon>
        <taxon>Fungi</taxon>
        <taxon>Dikarya</taxon>
        <taxon>Basidiomycota</taxon>
        <taxon>Agaricomycotina</taxon>
        <taxon>Agaricomycetes</taxon>
        <taxon>Thelephorales</taxon>
        <taxon>Thelephoraceae</taxon>
        <taxon>Thelephora</taxon>
    </lineage>
</organism>